<dbReference type="Gene3D" id="1.25.40.10">
    <property type="entry name" value="Tetratricopeptide repeat domain"/>
    <property type="match status" value="1"/>
</dbReference>
<dbReference type="SUPFAM" id="SSF52540">
    <property type="entry name" value="P-loop containing nucleoside triphosphate hydrolases"/>
    <property type="match status" value="1"/>
</dbReference>
<dbReference type="SMART" id="SM00421">
    <property type="entry name" value="HTH_LUXR"/>
    <property type="match status" value="1"/>
</dbReference>
<accession>A0A7W9HKC6</accession>
<organism evidence="4 5">
    <name type="scientific">Saccharothrix ecbatanensis</name>
    <dbReference type="NCBI Taxonomy" id="1105145"/>
    <lineage>
        <taxon>Bacteria</taxon>
        <taxon>Bacillati</taxon>
        <taxon>Actinomycetota</taxon>
        <taxon>Actinomycetes</taxon>
        <taxon>Pseudonocardiales</taxon>
        <taxon>Pseudonocardiaceae</taxon>
        <taxon>Saccharothrix</taxon>
    </lineage>
</organism>
<sequence length="961" mass="103699">MRRSGVSSEWHGRWFRTSSPVLIGRREHLATLRELVVRHPAVVLVEGEAGVGKSRLVSELLAGDLGAVLPLVGYCRQVGEPFFYGALLEALRDAGARLAGQRELNPVIGALAPLLPEIAAQLPAPLPPIGDPWAERHRLFRAVRELLAAVGPALLVVEDLHWADDGTRQLLRFLAEGPPANLSMVLTYRREDLPGGSPLGAEFRSAIGGTVAVLEIEPLDVDGVRRLTEAILGVEGVSAQFAAHLHERTAGIPFVVEETLRALRDPEGAVHAGGARATRLLDAVKVPVLLRDAMANRLATLPAAAVRLVEAAAVLGAPASAALLAEVGGVPANHTRAALTHAMDGHVLHEVDGLRYGFRHMLARQAVYDTISAPDRAALHDRAVDALEHVEPKPLVQLAGHSERAGRTADWLTYGEAAADRAIDSGDAATATTLLQRLLAVPVLPANAVDRLAIKLGRIANTGLDQRDPTETLERLLADPRLATPARGEVRLQRGFLLLRRIGHIQEGRAELERAIDELESRPDLVPRAAAALAMPTNGIVPPDVSRRSQDLAKAHRMTATGELRIYLLASEVGSVMYHGHMAWLAEVPERADTPGGRRPLARLRCNVADICVWLGHLDLGARFLRNGLRLATESDAAFVTSTGRTTEARLDWITGRWEGLAERANTFIEEYRDITSMTCELELVLGWLAATRGDWAVAEEHFGRTGSHDPYDAIVPVAISGIAGMALILLERKEAAQAAAEVDRGLTAARKANVWPWIGLLAPVAVAAYSATGRTAEAERLVEEIAHGIADRDAPAVLADLAQCRGALAEARGEPTEAIDHFREAAARYEAMPAPYFAALARQREAMVLAPSDPEKAVELLTELAASFDALGASKDAARCRHTLHTLGSVKPARRGRRGYGNDLSPREVEIARMVAAGQTNREIAKHLFLSSRTVEQHVARLFRKLGINSRAELHADRLH</sequence>
<dbReference type="GO" id="GO:0005737">
    <property type="term" value="C:cytoplasm"/>
    <property type="evidence" value="ECO:0007669"/>
    <property type="project" value="TreeGrafter"/>
</dbReference>
<dbReference type="Pfam" id="PF13191">
    <property type="entry name" value="AAA_16"/>
    <property type="match status" value="1"/>
</dbReference>
<gene>
    <name evidence="4" type="ORF">F4560_003281</name>
</gene>
<dbReference type="SUPFAM" id="SSF48452">
    <property type="entry name" value="TPR-like"/>
    <property type="match status" value="1"/>
</dbReference>
<evidence type="ECO:0000259" key="3">
    <source>
        <dbReference type="PROSITE" id="PS50043"/>
    </source>
</evidence>
<evidence type="ECO:0000256" key="2">
    <source>
        <dbReference type="ARBA" id="ARBA00022840"/>
    </source>
</evidence>
<dbReference type="InterPro" id="IPR000792">
    <property type="entry name" value="Tscrpt_reg_LuxR_C"/>
</dbReference>
<dbReference type="InterPro" id="IPR027417">
    <property type="entry name" value="P-loop_NTPase"/>
</dbReference>
<dbReference type="RefSeq" id="WP_184920884.1">
    <property type="nucleotide sequence ID" value="NZ_JACHMO010000001.1"/>
</dbReference>
<proteinExistence type="predicted"/>
<keyword evidence="4" id="KW-0238">DNA-binding</keyword>
<dbReference type="CDD" id="cd06170">
    <property type="entry name" value="LuxR_C_like"/>
    <property type="match status" value="1"/>
</dbReference>
<comment type="caution">
    <text evidence="4">The sequence shown here is derived from an EMBL/GenBank/DDBJ whole genome shotgun (WGS) entry which is preliminary data.</text>
</comment>
<protein>
    <submittedName>
        <fullName evidence="4">DNA-binding NarL/FixJ family response regulator</fullName>
    </submittedName>
</protein>
<keyword evidence="2" id="KW-0067">ATP-binding</keyword>
<dbReference type="PANTHER" id="PTHR16305:SF35">
    <property type="entry name" value="TRANSCRIPTIONAL ACTIVATOR DOMAIN"/>
    <property type="match status" value="1"/>
</dbReference>
<dbReference type="PROSITE" id="PS00622">
    <property type="entry name" value="HTH_LUXR_1"/>
    <property type="match status" value="1"/>
</dbReference>
<dbReference type="AlphaFoldDB" id="A0A7W9HKC6"/>
<keyword evidence="1" id="KW-0547">Nucleotide-binding</keyword>
<dbReference type="InterPro" id="IPR016032">
    <property type="entry name" value="Sig_transdc_resp-reg_C-effctor"/>
</dbReference>
<dbReference type="InterPro" id="IPR041664">
    <property type="entry name" value="AAA_16"/>
</dbReference>
<dbReference type="InterPro" id="IPR011990">
    <property type="entry name" value="TPR-like_helical_dom_sf"/>
</dbReference>
<dbReference type="GO" id="GO:0004016">
    <property type="term" value="F:adenylate cyclase activity"/>
    <property type="evidence" value="ECO:0007669"/>
    <property type="project" value="TreeGrafter"/>
</dbReference>
<dbReference type="GO" id="GO:0006355">
    <property type="term" value="P:regulation of DNA-templated transcription"/>
    <property type="evidence" value="ECO:0007669"/>
    <property type="project" value="InterPro"/>
</dbReference>
<name>A0A7W9HKC6_9PSEU</name>
<dbReference type="Proteomes" id="UP000552097">
    <property type="component" value="Unassembled WGS sequence"/>
</dbReference>
<dbReference type="PROSITE" id="PS50043">
    <property type="entry name" value="HTH_LUXR_2"/>
    <property type="match status" value="1"/>
</dbReference>
<dbReference type="PRINTS" id="PR00038">
    <property type="entry name" value="HTHLUXR"/>
</dbReference>
<keyword evidence="5" id="KW-1185">Reference proteome</keyword>
<evidence type="ECO:0000313" key="4">
    <source>
        <dbReference type="EMBL" id="MBB5803513.1"/>
    </source>
</evidence>
<dbReference type="SUPFAM" id="SSF46894">
    <property type="entry name" value="C-terminal effector domain of the bipartite response regulators"/>
    <property type="match status" value="1"/>
</dbReference>
<evidence type="ECO:0000256" key="1">
    <source>
        <dbReference type="ARBA" id="ARBA00022741"/>
    </source>
</evidence>
<dbReference type="GO" id="GO:0005524">
    <property type="term" value="F:ATP binding"/>
    <property type="evidence" value="ECO:0007669"/>
    <property type="project" value="UniProtKB-KW"/>
</dbReference>
<reference evidence="4 5" key="1">
    <citation type="submission" date="2020-08" db="EMBL/GenBank/DDBJ databases">
        <title>Sequencing the genomes of 1000 actinobacteria strains.</title>
        <authorList>
            <person name="Klenk H.-P."/>
        </authorList>
    </citation>
    <scope>NUCLEOTIDE SEQUENCE [LARGE SCALE GENOMIC DNA]</scope>
    <source>
        <strain evidence="4 5">DSM 45486</strain>
    </source>
</reference>
<dbReference type="EMBL" id="JACHMO010000001">
    <property type="protein sequence ID" value="MBB5803513.1"/>
    <property type="molecule type" value="Genomic_DNA"/>
</dbReference>
<dbReference type="Pfam" id="PF00196">
    <property type="entry name" value="GerE"/>
    <property type="match status" value="1"/>
</dbReference>
<dbReference type="InterPro" id="IPR036388">
    <property type="entry name" value="WH-like_DNA-bd_sf"/>
</dbReference>
<dbReference type="Gene3D" id="1.10.10.10">
    <property type="entry name" value="Winged helix-like DNA-binding domain superfamily/Winged helix DNA-binding domain"/>
    <property type="match status" value="1"/>
</dbReference>
<dbReference type="GO" id="GO:0003677">
    <property type="term" value="F:DNA binding"/>
    <property type="evidence" value="ECO:0007669"/>
    <property type="project" value="UniProtKB-KW"/>
</dbReference>
<dbReference type="PANTHER" id="PTHR16305">
    <property type="entry name" value="TESTICULAR SOLUBLE ADENYLYL CYCLASE"/>
    <property type="match status" value="1"/>
</dbReference>
<feature type="domain" description="HTH luxR-type" evidence="3">
    <location>
        <begin position="898"/>
        <end position="961"/>
    </location>
</feature>
<evidence type="ECO:0000313" key="5">
    <source>
        <dbReference type="Proteomes" id="UP000552097"/>
    </source>
</evidence>